<feature type="transmembrane region" description="Helical" evidence="2">
    <location>
        <begin position="170"/>
        <end position="188"/>
    </location>
</feature>
<feature type="compositionally biased region" description="Basic and acidic residues" evidence="1">
    <location>
        <begin position="273"/>
        <end position="308"/>
    </location>
</feature>
<dbReference type="EMBL" id="KZ107841">
    <property type="protein sequence ID" value="OSS50918.1"/>
    <property type="molecule type" value="Genomic_DNA"/>
</dbReference>
<evidence type="ECO:0000313" key="3">
    <source>
        <dbReference type="EMBL" id="OSS50918.1"/>
    </source>
</evidence>
<keyword evidence="2" id="KW-0812">Transmembrane</keyword>
<evidence type="ECO:0000256" key="2">
    <source>
        <dbReference type="SAM" id="Phobius"/>
    </source>
</evidence>
<protein>
    <submittedName>
        <fullName evidence="3">Uncharacterized protein</fullName>
    </submittedName>
</protein>
<dbReference type="InParanoid" id="A0A1Y2M6T8"/>
<dbReference type="OMA" id="DITIVEH"/>
<reference evidence="3 4" key="1">
    <citation type="journal article" date="2017" name="Genome Announc.">
        <title>Genome sequence of the saprophytic ascomycete Epicoccum nigrum ICMP 19927 strain isolated from New Zealand.</title>
        <authorList>
            <person name="Fokin M."/>
            <person name="Fleetwood D."/>
            <person name="Weir B.S."/>
            <person name="Villas-Boas S.G."/>
        </authorList>
    </citation>
    <scope>NUCLEOTIDE SEQUENCE [LARGE SCALE GENOMIC DNA]</scope>
    <source>
        <strain evidence="3 4">ICMP 19927</strain>
    </source>
</reference>
<keyword evidence="2" id="KW-0472">Membrane</keyword>
<keyword evidence="4" id="KW-1185">Reference proteome</keyword>
<dbReference type="AlphaFoldDB" id="A0A1Y2M6T8"/>
<gene>
    <name evidence="3" type="ORF">B5807_04225</name>
</gene>
<proteinExistence type="predicted"/>
<feature type="compositionally biased region" description="Pro residues" evidence="1">
    <location>
        <begin position="314"/>
        <end position="323"/>
    </location>
</feature>
<dbReference type="Proteomes" id="UP000193240">
    <property type="component" value="Unassembled WGS sequence"/>
</dbReference>
<accession>A0A1Y2M6T8</accession>
<sequence>MYCRRSVRHHACQFHLNPLSHIPTIEACQQEAKTPYCWPPNGSRICVSDRIVLFYLPSNYYQDDSEIYISFGKRNEFGPYTNDGDAYKTLQLGDANHLGGGDIPDSSVESIDITIVEHRRYINGMTHIVHAGPQLILDHTTSSSFSANIATRGYVKLGSINLTGWSDSKIILVVFGSVFGLAFLIYTLHKCCHTSCWGFFLAPGASEVARVRRQEQRRIQEERAARQPEVDAIKASVARGEVWDGSVRPGGMWAIDLPRRPSRAASRASRASRASDEIRPISRAERQDTRQEEQRVEQRRLEIARAEETEPPAYEAPPPKYTP</sequence>
<name>A0A1Y2M6T8_EPING</name>
<organism evidence="3 4">
    <name type="scientific">Epicoccum nigrum</name>
    <name type="common">Soil fungus</name>
    <name type="synonym">Epicoccum purpurascens</name>
    <dbReference type="NCBI Taxonomy" id="105696"/>
    <lineage>
        <taxon>Eukaryota</taxon>
        <taxon>Fungi</taxon>
        <taxon>Dikarya</taxon>
        <taxon>Ascomycota</taxon>
        <taxon>Pezizomycotina</taxon>
        <taxon>Dothideomycetes</taxon>
        <taxon>Pleosporomycetidae</taxon>
        <taxon>Pleosporales</taxon>
        <taxon>Pleosporineae</taxon>
        <taxon>Didymellaceae</taxon>
        <taxon>Epicoccum</taxon>
    </lineage>
</organism>
<evidence type="ECO:0000313" key="4">
    <source>
        <dbReference type="Proteomes" id="UP000193240"/>
    </source>
</evidence>
<keyword evidence="2" id="KW-1133">Transmembrane helix</keyword>
<evidence type="ECO:0000256" key="1">
    <source>
        <dbReference type="SAM" id="MobiDB-lite"/>
    </source>
</evidence>
<feature type="region of interest" description="Disordered" evidence="1">
    <location>
        <begin position="264"/>
        <end position="323"/>
    </location>
</feature>